<keyword evidence="1" id="KW-0812">Transmembrane</keyword>
<comment type="caution">
    <text evidence="2">The sequence shown here is derived from an EMBL/GenBank/DDBJ whole genome shotgun (WGS) entry which is preliminary data.</text>
</comment>
<keyword evidence="1" id="KW-0472">Membrane</keyword>
<keyword evidence="1" id="KW-1133">Transmembrane helix</keyword>
<protein>
    <submittedName>
        <fullName evidence="2">DUF502 domain-containing protein</fullName>
    </submittedName>
</protein>
<feature type="transmembrane region" description="Helical" evidence="1">
    <location>
        <begin position="9"/>
        <end position="31"/>
    </location>
</feature>
<dbReference type="InterPro" id="IPR007462">
    <property type="entry name" value="COV1-like"/>
</dbReference>
<evidence type="ECO:0000256" key="1">
    <source>
        <dbReference type="SAM" id="Phobius"/>
    </source>
</evidence>
<evidence type="ECO:0000313" key="2">
    <source>
        <dbReference type="EMBL" id="HEV09006.1"/>
    </source>
</evidence>
<dbReference type="PANTHER" id="PTHR31876:SF26">
    <property type="entry name" value="PROTEIN LIKE COV 2"/>
    <property type="match status" value="1"/>
</dbReference>
<proteinExistence type="predicted"/>
<dbReference type="AlphaFoldDB" id="A0A832DRJ6"/>
<organism evidence="2">
    <name type="scientific">Sulfurihydrogenibium azorense</name>
    <dbReference type="NCBI Taxonomy" id="309806"/>
    <lineage>
        <taxon>Bacteria</taxon>
        <taxon>Pseudomonadati</taxon>
        <taxon>Aquificota</taxon>
        <taxon>Aquificia</taxon>
        <taxon>Aquificales</taxon>
        <taxon>Hydrogenothermaceae</taxon>
        <taxon>Sulfurihydrogenibium</taxon>
    </lineage>
</organism>
<accession>A0A832DRJ6</accession>
<dbReference type="Pfam" id="PF04367">
    <property type="entry name" value="DUF502"/>
    <property type="match status" value="1"/>
</dbReference>
<feature type="transmembrane region" description="Helical" evidence="1">
    <location>
        <begin position="51"/>
        <end position="71"/>
    </location>
</feature>
<dbReference type="PANTHER" id="PTHR31876">
    <property type="entry name" value="COV-LIKE PROTEIN 1"/>
    <property type="match status" value="1"/>
</dbReference>
<sequence length="212" mass="23472">MKNLNIKNIFLTGLFVLIPIVVTVWVVKTLLSVVNNLILPYLEEAGVPTPHIPGLGIIVTLTIIFILGLLAQNYFGKKFLGYLESLIVKIPVAGSIYNATKQTMETLFSKKENFSKVVLVRFPHKDTFALGFIANELKICEENYYIVFIPAAINPTSGFAIMVKREDIIITDLTVEEAMRTIVSGGLVIKKHIKLLKDNQIPAGEVSANGEK</sequence>
<name>A0A832DRJ6_9AQUI</name>
<reference evidence="2" key="1">
    <citation type="journal article" date="2020" name="mSystems">
        <title>Genome- and Community-Level Interaction Insights into Carbon Utilization and Element Cycling Functions of Hydrothermarchaeota in Hydrothermal Sediment.</title>
        <authorList>
            <person name="Zhou Z."/>
            <person name="Liu Y."/>
            <person name="Xu W."/>
            <person name="Pan J."/>
            <person name="Luo Z.H."/>
            <person name="Li M."/>
        </authorList>
    </citation>
    <scope>NUCLEOTIDE SEQUENCE [LARGE SCALE GENOMIC DNA]</scope>
    <source>
        <strain evidence="2">SpSt-1257</strain>
    </source>
</reference>
<dbReference type="Proteomes" id="UP000885621">
    <property type="component" value="Unassembled WGS sequence"/>
</dbReference>
<dbReference type="EMBL" id="DSFC01000069">
    <property type="protein sequence ID" value="HEV09006.1"/>
    <property type="molecule type" value="Genomic_DNA"/>
</dbReference>
<gene>
    <name evidence="2" type="ORF">ENO34_01245</name>
</gene>